<organism evidence="5 6">
    <name type="scientific">Georgenia yuyongxinii</name>
    <dbReference type="NCBI Taxonomy" id="2589797"/>
    <lineage>
        <taxon>Bacteria</taxon>
        <taxon>Bacillati</taxon>
        <taxon>Actinomycetota</taxon>
        <taxon>Actinomycetes</taxon>
        <taxon>Micrococcales</taxon>
        <taxon>Bogoriellaceae</taxon>
        <taxon>Georgenia</taxon>
    </lineage>
</organism>
<accession>A0A5B8CBQ5</accession>
<dbReference type="InterPro" id="IPR036663">
    <property type="entry name" value="Fumarylacetoacetase_C_sf"/>
</dbReference>
<dbReference type="Pfam" id="PF01557">
    <property type="entry name" value="FAA_hydrolase"/>
    <property type="match status" value="1"/>
</dbReference>
<dbReference type="KEGG" id="gyu:FE374_14390"/>
<dbReference type="Proteomes" id="UP000314616">
    <property type="component" value="Chromosome"/>
</dbReference>
<feature type="region of interest" description="Disordered" evidence="3">
    <location>
        <begin position="1"/>
        <end position="22"/>
    </location>
</feature>
<dbReference type="AlphaFoldDB" id="A0A5B8CBQ5"/>
<proteinExistence type="inferred from homology"/>
<dbReference type="GO" id="GO:0019752">
    <property type="term" value="P:carboxylic acid metabolic process"/>
    <property type="evidence" value="ECO:0007669"/>
    <property type="project" value="UniProtKB-ARBA"/>
</dbReference>
<comment type="similarity">
    <text evidence="1">Belongs to the FAH family.</text>
</comment>
<evidence type="ECO:0000256" key="1">
    <source>
        <dbReference type="ARBA" id="ARBA00010211"/>
    </source>
</evidence>
<dbReference type="GO" id="GO:0016787">
    <property type="term" value="F:hydrolase activity"/>
    <property type="evidence" value="ECO:0007669"/>
    <property type="project" value="UniProtKB-KW"/>
</dbReference>
<dbReference type="PANTHER" id="PTHR42796">
    <property type="entry name" value="FUMARYLACETOACETATE HYDROLASE DOMAIN-CONTAINING PROTEIN 2A-RELATED"/>
    <property type="match status" value="1"/>
</dbReference>
<sequence length="249" mass="26253">MGGGARSDGAAPAPDGTRTLSPLLTPSSVLAIGLNYADHCREFGTTPPDTPVIFTKAPQSVLGDGDAITWSTDITDAVDWEAELGVVIGRRTRNVSVAEALDAVFGYTVVNDVTARDIQKAEAQWVRAKSLDTFCPMGPVIVPAREIPDPQALAIRSRLNGQVMQDSSTAEMIFPVAELISYLSASLTLVPGDVIATGTPLGVGAFRTPPVFLRDGDTIEVEIERIGTLTNTCRTLAAVPTTSTTKEQA</sequence>
<evidence type="ECO:0000259" key="4">
    <source>
        <dbReference type="Pfam" id="PF01557"/>
    </source>
</evidence>
<protein>
    <submittedName>
        <fullName evidence="5">Fumarylacetoacetate hydrolase family protein</fullName>
    </submittedName>
</protein>
<dbReference type="OrthoDB" id="9805307at2"/>
<dbReference type="SUPFAM" id="SSF56529">
    <property type="entry name" value="FAH"/>
    <property type="match status" value="1"/>
</dbReference>
<dbReference type="EMBL" id="CP040915">
    <property type="protein sequence ID" value="QDC26752.1"/>
    <property type="molecule type" value="Genomic_DNA"/>
</dbReference>
<name>A0A5B8CBQ5_9MICO</name>
<dbReference type="FunFam" id="3.90.850.10:FF:000002">
    <property type="entry name" value="2-hydroxyhepta-2,4-diene-1,7-dioate isomerase"/>
    <property type="match status" value="1"/>
</dbReference>
<dbReference type="InterPro" id="IPR011234">
    <property type="entry name" value="Fumarylacetoacetase-like_C"/>
</dbReference>
<keyword evidence="5" id="KW-0378">Hydrolase</keyword>
<evidence type="ECO:0000313" key="6">
    <source>
        <dbReference type="Proteomes" id="UP000314616"/>
    </source>
</evidence>
<keyword evidence="2" id="KW-0479">Metal-binding</keyword>
<gene>
    <name evidence="5" type="ORF">FE374_14390</name>
</gene>
<dbReference type="GO" id="GO:0046872">
    <property type="term" value="F:metal ion binding"/>
    <property type="evidence" value="ECO:0007669"/>
    <property type="project" value="UniProtKB-KW"/>
</dbReference>
<dbReference type="Gene3D" id="3.90.850.10">
    <property type="entry name" value="Fumarylacetoacetase-like, C-terminal domain"/>
    <property type="match status" value="1"/>
</dbReference>
<dbReference type="InterPro" id="IPR051121">
    <property type="entry name" value="FAH"/>
</dbReference>
<dbReference type="GO" id="GO:0016853">
    <property type="term" value="F:isomerase activity"/>
    <property type="evidence" value="ECO:0007669"/>
    <property type="project" value="UniProtKB-ARBA"/>
</dbReference>
<evidence type="ECO:0000256" key="3">
    <source>
        <dbReference type="SAM" id="MobiDB-lite"/>
    </source>
</evidence>
<evidence type="ECO:0000256" key="2">
    <source>
        <dbReference type="ARBA" id="ARBA00022723"/>
    </source>
</evidence>
<evidence type="ECO:0000313" key="5">
    <source>
        <dbReference type="EMBL" id="QDC26752.1"/>
    </source>
</evidence>
<dbReference type="PANTHER" id="PTHR42796:SF4">
    <property type="entry name" value="FUMARYLACETOACETATE HYDROLASE DOMAIN-CONTAINING PROTEIN 2A"/>
    <property type="match status" value="1"/>
</dbReference>
<reference evidence="5 6" key="1">
    <citation type="submission" date="2019-05" db="EMBL/GenBank/DDBJ databases">
        <title>Georgenia *** sp. nov., and Georgenia *** sp. nov., isolated from the intestinal contents of plateau pika (Ochotona curzoniae) in the Qinghai-Tibet plateau of China.</title>
        <authorList>
            <person name="Tian Z."/>
        </authorList>
    </citation>
    <scope>NUCLEOTIDE SEQUENCE [LARGE SCALE GENOMIC DNA]</scope>
    <source>
        <strain evidence="5 6">Z443</strain>
    </source>
</reference>
<feature type="domain" description="Fumarylacetoacetase-like C-terminal" evidence="4">
    <location>
        <begin position="29"/>
        <end position="232"/>
    </location>
</feature>